<evidence type="ECO:0000256" key="4">
    <source>
        <dbReference type="ARBA" id="ARBA00022723"/>
    </source>
</evidence>
<name>A0A2N8TWT7_9ACTN</name>
<keyword evidence="3" id="KW-0949">S-adenosyl-L-methionine</keyword>
<dbReference type="InterPro" id="IPR058240">
    <property type="entry name" value="rSAM_sf"/>
</dbReference>
<dbReference type="PANTHER" id="PTHR30352">
    <property type="entry name" value="PYRUVATE FORMATE-LYASE-ACTIVATING ENZYME"/>
    <property type="match status" value="1"/>
</dbReference>
<dbReference type="PANTHER" id="PTHR30352:SF2">
    <property type="entry name" value="ANAEROBIC RIBONUCLEOSIDE-TRIPHOSPHATE REDUCTASE-ACTIVATING PROTEIN"/>
    <property type="match status" value="1"/>
</dbReference>
<gene>
    <name evidence="7" type="ORF">C1J00_03680</name>
</gene>
<dbReference type="Pfam" id="PF13353">
    <property type="entry name" value="Fer4_12"/>
    <property type="match status" value="1"/>
</dbReference>
<dbReference type="SFLD" id="SFLDS00029">
    <property type="entry name" value="Radical_SAM"/>
    <property type="match status" value="1"/>
</dbReference>
<organism evidence="7 8">
    <name type="scientific">Streptomyces cahuitamycinicus</name>
    <dbReference type="NCBI Taxonomy" id="2070367"/>
    <lineage>
        <taxon>Bacteria</taxon>
        <taxon>Bacillati</taxon>
        <taxon>Actinomycetota</taxon>
        <taxon>Actinomycetes</taxon>
        <taxon>Kitasatosporales</taxon>
        <taxon>Streptomycetaceae</taxon>
        <taxon>Streptomyces</taxon>
    </lineage>
</organism>
<accession>A0A2N8TWT7</accession>
<dbReference type="GO" id="GO:0046872">
    <property type="term" value="F:metal ion binding"/>
    <property type="evidence" value="ECO:0007669"/>
    <property type="project" value="UniProtKB-KW"/>
</dbReference>
<dbReference type="OrthoDB" id="9782387at2"/>
<protein>
    <submittedName>
        <fullName evidence="7">Radical activating enzyme</fullName>
    </submittedName>
</protein>
<dbReference type="InterPro" id="IPR007197">
    <property type="entry name" value="rSAM"/>
</dbReference>
<dbReference type="InterPro" id="IPR013785">
    <property type="entry name" value="Aldolase_TIM"/>
</dbReference>
<sequence>MILHIARLHHPVTALGPGTRLGVWTQGCALACPGCLSRDTWEAGPEHAVGTRVVLEWCDRPDPDGIDGVSISGGEPSEQPQALAELLAGLAERRARHGWDLLCWTGLEEEPFADRCPEAYGLLDGLVTGPYRVVEAGGGRWRGSANQRLIPLTELGQERYGPWAGDGPGPEHPAKMQFQVEDDRLYLIGVPRPDDPARIQKALAAQGISLDGVTWRP</sequence>
<dbReference type="AlphaFoldDB" id="A0A2N8TWT7"/>
<evidence type="ECO:0000256" key="1">
    <source>
        <dbReference type="ARBA" id="ARBA00001966"/>
    </source>
</evidence>
<dbReference type="GO" id="GO:0004748">
    <property type="term" value="F:ribonucleoside-diphosphate reductase activity, thioredoxin disulfide as acceptor"/>
    <property type="evidence" value="ECO:0007669"/>
    <property type="project" value="TreeGrafter"/>
</dbReference>
<evidence type="ECO:0000313" key="8">
    <source>
        <dbReference type="Proteomes" id="UP000235943"/>
    </source>
</evidence>
<dbReference type="GO" id="GO:0051539">
    <property type="term" value="F:4 iron, 4 sulfur cluster binding"/>
    <property type="evidence" value="ECO:0007669"/>
    <property type="project" value="UniProtKB-KW"/>
</dbReference>
<evidence type="ECO:0000256" key="5">
    <source>
        <dbReference type="ARBA" id="ARBA00023004"/>
    </source>
</evidence>
<dbReference type="EMBL" id="POUC01000014">
    <property type="protein sequence ID" value="PNG23485.1"/>
    <property type="molecule type" value="Genomic_DNA"/>
</dbReference>
<proteinExistence type="predicted"/>
<evidence type="ECO:0000256" key="6">
    <source>
        <dbReference type="ARBA" id="ARBA00023014"/>
    </source>
</evidence>
<keyword evidence="2" id="KW-0004">4Fe-4S</keyword>
<dbReference type="Proteomes" id="UP000235943">
    <property type="component" value="Unassembled WGS sequence"/>
</dbReference>
<keyword evidence="4" id="KW-0479">Metal-binding</keyword>
<comment type="caution">
    <text evidence="7">The sequence shown here is derived from an EMBL/GenBank/DDBJ whole genome shotgun (WGS) entry which is preliminary data.</text>
</comment>
<evidence type="ECO:0000313" key="7">
    <source>
        <dbReference type="EMBL" id="PNG23485.1"/>
    </source>
</evidence>
<keyword evidence="6" id="KW-0411">Iron-sulfur</keyword>
<evidence type="ECO:0000256" key="3">
    <source>
        <dbReference type="ARBA" id="ARBA00022691"/>
    </source>
</evidence>
<dbReference type="Gene3D" id="3.20.20.70">
    <property type="entry name" value="Aldolase class I"/>
    <property type="match status" value="1"/>
</dbReference>
<dbReference type="InterPro" id="IPR034457">
    <property type="entry name" value="Organic_radical-activating"/>
</dbReference>
<reference evidence="7 8" key="1">
    <citation type="submission" date="2018-01" db="EMBL/GenBank/DDBJ databases">
        <title>Draft genome sequence of Streptomyces sp. 13K301.</title>
        <authorList>
            <person name="Sahin N."/>
            <person name="Saygin H."/>
            <person name="Ay H."/>
        </authorList>
    </citation>
    <scope>NUCLEOTIDE SEQUENCE [LARGE SCALE GENOMIC DNA]</scope>
    <source>
        <strain evidence="7 8">13K301</strain>
    </source>
</reference>
<dbReference type="SUPFAM" id="SSF102114">
    <property type="entry name" value="Radical SAM enzymes"/>
    <property type="match status" value="1"/>
</dbReference>
<dbReference type="RefSeq" id="WP_102907584.1">
    <property type="nucleotide sequence ID" value="NZ_POUC01000014.1"/>
</dbReference>
<evidence type="ECO:0000256" key="2">
    <source>
        <dbReference type="ARBA" id="ARBA00022485"/>
    </source>
</evidence>
<keyword evidence="5" id="KW-0408">Iron</keyword>
<comment type="cofactor">
    <cofactor evidence="1">
        <name>[4Fe-4S] cluster</name>
        <dbReference type="ChEBI" id="CHEBI:49883"/>
    </cofactor>
</comment>
<keyword evidence="8" id="KW-1185">Reference proteome</keyword>